<keyword evidence="3" id="KW-1185">Reference proteome</keyword>
<feature type="region of interest" description="Disordered" evidence="1">
    <location>
        <begin position="66"/>
        <end position="102"/>
    </location>
</feature>
<sequence length="134" mass="15119">MEEKQPGPEWDEVEAVVLPYIPSICMSWMHSSTQQRKIQIKMEIISPNKDDACYAYNDDYFQFSRGSMPPKMEEESLDTSSSCRSRKTNEDKRRGGSEERSPSLGYAYACLCACAHPHYARPSMSSAAKVCASC</sequence>
<gene>
    <name evidence="2" type="ORF">CRG98_044408</name>
</gene>
<evidence type="ECO:0000313" key="2">
    <source>
        <dbReference type="EMBL" id="PKI35242.1"/>
    </source>
</evidence>
<name>A0A2I0HU65_PUNGR</name>
<evidence type="ECO:0000313" key="3">
    <source>
        <dbReference type="Proteomes" id="UP000233551"/>
    </source>
</evidence>
<evidence type="ECO:0000256" key="1">
    <source>
        <dbReference type="SAM" id="MobiDB-lite"/>
    </source>
</evidence>
<organism evidence="2 3">
    <name type="scientific">Punica granatum</name>
    <name type="common">Pomegranate</name>
    <dbReference type="NCBI Taxonomy" id="22663"/>
    <lineage>
        <taxon>Eukaryota</taxon>
        <taxon>Viridiplantae</taxon>
        <taxon>Streptophyta</taxon>
        <taxon>Embryophyta</taxon>
        <taxon>Tracheophyta</taxon>
        <taxon>Spermatophyta</taxon>
        <taxon>Magnoliopsida</taxon>
        <taxon>eudicotyledons</taxon>
        <taxon>Gunneridae</taxon>
        <taxon>Pentapetalae</taxon>
        <taxon>rosids</taxon>
        <taxon>malvids</taxon>
        <taxon>Myrtales</taxon>
        <taxon>Lythraceae</taxon>
        <taxon>Punica</taxon>
    </lineage>
</organism>
<dbReference type="AlphaFoldDB" id="A0A2I0HU65"/>
<reference evidence="2 3" key="1">
    <citation type="submission" date="2017-11" db="EMBL/GenBank/DDBJ databases">
        <title>De-novo sequencing of pomegranate (Punica granatum L.) genome.</title>
        <authorList>
            <person name="Akparov Z."/>
            <person name="Amiraslanov A."/>
            <person name="Hajiyeva S."/>
            <person name="Abbasov M."/>
            <person name="Kaur K."/>
            <person name="Hamwieh A."/>
            <person name="Solovyev V."/>
            <person name="Salamov A."/>
            <person name="Braich B."/>
            <person name="Kosarev P."/>
            <person name="Mahmoud A."/>
            <person name="Hajiyev E."/>
            <person name="Babayeva S."/>
            <person name="Izzatullayeva V."/>
            <person name="Mammadov A."/>
            <person name="Mammadov A."/>
            <person name="Sharifova S."/>
            <person name="Ojaghi J."/>
            <person name="Eynullazada K."/>
            <person name="Bayramov B."/>
            <person name="Abdulazimova A."/>
            <person name="Shahmuradov I."/>
        </authorList>
    </citation>
    <scope>NUCLEOTIDE SEQUENCE [LARGE SCALE GENOMIC DNA]</scope>
    <source>
        <strain evidence="3">cv. AG2017</strain>
        <tissue evidence="2">Leaf</tissue>
    </source>
</reference>
<accession>A0A2I0HU65</accession>
<comment type="caution">
    <text evidence="2">The sequence shown here is derived from an EMBL/GenBank/DDBJ whole genome shotgun (WGS) entry which is preliminary data.</text>
</comment>
<proteinExistence type="predicted"/>
<dbReference type="EMBL" id="PGOL01005437">
    <property type="protein sequence ID" value="PKI35242.1"/>
    <property type="molecule type" value="Genomic_DNA"/>
</dbReference>
<protein>
    <submittedName>
        <fullName evidence="2">Uncharacterized protein</fullName>
    </submittedName>
</protein>
<dbReference type="Proteomes" id="UP000233551">
    <property type="component" value="Unassembled WGS sequence"/>
</dbReference>
<feature type="compositionally biased region" description="Basic and acidic residues" evidence="1">
    <location>
        <begin position="87"/>
        <end position="101"/>
    </location>
</feature>